<dbReference type="eggNOG" id="COG0277">
    <property type="taxonomic scope" value="Bacteria"/>
</dbReference>
<dbReference type="GO" id="GO:0008609">
    <property type="term" value="F:alkylglycerone-phosphate synthase activity"/>
    <property type="evidence" value="ECO:0007669"/>
    <property type="project" value="InterPro"/>
</dbReference>
<dbReference type="EMBL" id="CP000812">
    <property type="protein sequence ID" value="ABV34016.1"/>
    <property type="molecule type" value="Genomic_DNA"/>
</dbReference>
<feature type="binding site" evidence="5">
    <location>
        <position position="424"/>
    </location>
    <ligand>
        <name>substrate</name>
    </ligand>
</feature>
<dbReference type="AlphaFoldDB" id="A8F782"/>
<dbReference type="GO" id="GO:0071949">
    <property type="term" value="F:FAD binding"/>
    <property type="evidence" value="ECO:0007669"/>
    <property type="project" value="InterPro"/>
</dbReference>
<dbReference type="STRING" id="416591.Tlet_1460"/>
<dbReference type="Gene3D" id="3.30.465.10">
    <property type="match status" value="1"/>
</dbReference>
<dbReference type="InterPro" id="IPR006094">
    <property type="entry name" value="Oxid_FAD_bind_N"/>
</dbReference>
<feature type="active site" description="Proton donor/acceptor" evidence="4">
    <location>
        <position position="480"/>
    </location>
</feature>
<dbReference type="Pfam" id="PF01565">
    <property type="entry name" value="FAD_binding_4"/>
    <property type="match status" value="1"/>
</dbReference>
<keyword evidence="3" id="KW-0274">FAD</keyword>
<dbReference type="Gene3D" id="3.30.70.3450">
    <property type="match status" value="1"/>
</dbReference>
<reference evidence="8 9" key="2">
    <citation type="journal article" date="2009" name="Proc. Natl. Acad. Sci. U.S.A.">
        <title>On the chimeric nature, thermophilic origin, and phylogenetic placement of the Thermotogales.</title>
        <authorList>
            <person name="Zhaxybayeva O."/>
            <person name="Swithers K.S."/>
            <person name="Lapierre P."/>
            <person name="Fournier G.P."/>
            <person name="Bickhart D.M."/>
            <person name="DeBoy R.T."/>
            <person name="Nelson K.E."/>
            <person name="Nesbo C.L."/>
            <person name="Doolittle W.F."/>
            <person name="Gogarten J.P."/>
            <person name="Noll K.M."/>
        </authorList>
    </citation>
    <scope>NUCLEOTIDE SEQUENCE [LARGE SCALE GENOMIC DNA]</scope>
    <source>
        <strain evidence="9">ATCC BAA-301 / DSM 14385 / NBRC 107922 / TMO</strain>
    </source>
</reference>
<dbReference type="HOGENOM" id="CLU_017779_2_0_0"/>
<dbReference type="InterPro" id="IPR016164">
    <property type="entry name" value="FAD-linked_Oxase-like_C"/>
</dbReference>
<evidence type="ECO:0000256" key="2">
    <source>
        <dbReference type="ARBA" id="ARBA00022630"/>
    </source>
</evidence>
<dbReference type="GO" id="GO:0008610">
    <property type="term" value="P:lipid biosynthetic process"/>
    <property type="evidence" value="ECO:0007669"/>
    <property type="project" value="InterPro"/>
</dbReference>
<dbReference type="InterPro" id="IPR016166">
    <property type="entry name" value="FAD-bd_PCMH"/>
</dbReference>
<dbReference type="PANTHER" id="PTHR46568">
    <property type="entry name" value="ALKYLDIHYDROXYACETONEPHOSPHATE SYNTHASE, PEROXISOMAL"/>
    <property type="match status" value="1"/>
</dbReference>
<dbReference type="InterPro" id="IPR016169">
    <property type="entry name" value="FAD-bd_PCMH_sub2"/>
</dbReference>
<dbReference type="Gene3D" id="3.30.300.330">
    <property type="match status" value="1"/>
</dbReference>
<evidence type="ECO:0000256" key="3">
    <source>
        <dbReference type="ARBA" id="ARBA00022827"/>
    </source>
</evidence>
<dbReference type="InterPro" id="IPR016171">
    <property type="entry name" value="Vanillyl_alc_oxidase_C-sub2"/>
</dbReference>
<dbReference type="SUPFAM" id="SSF55103">
    <property type="entry name" value="FAD-linked oxidases, C-terminal domain"/>
    <property type="match status" value="1"/>
</dbReference>
<evidence type="ECO:0000259" key="7">
    <source>
        <dbReference type="PROSITE" id="PS51387"/>
    </source>
</evidence>
<dbReference type="Gene3D" id="1.10.45.10">
    <property type="entry name" value="Vanillyl-alcohol Oxidase, Chain A, domain 4"/>
    <property type="match status" value="1"/>
</dbReference>
<dbReference type="PANTHER" id="PTHR46568:SF1">
    <property type="entry name" value="ALKYLDIHYDROXYACETONEPHOSPHATE SYNTHASE, PEROXISOMAL"/>
    <property type="match status" value="1"/>
</dbReference>
<reference evidence="8 9" key="1">
    <citation type="submission" date="2007-08" db="EMBL/GenBank/DDBJ databases">
        <title>Complete sequence of Thermotoga lettingae TMO.</title>
        <authorList>
            <consortium name="US DOE Joint Genome Institute"/>
            <person name="Copeland A."/>
            <person name="Lucas S."/>
            <person name="Lapidus A."/>
            <person name="Barry K."/>
            <person name="Glavina del Rio T."/>
            <person name="Dalin E."/>
            <person name="Tice H."/>
            <person name="Pitluck S."/>
            <person name="Foster B."/>
            <person name="Bruce D."/>
            <person name="Schmutz J."/>
            <person name="Larimer F."/>
            <person name="Land M."/>
            <person name="Hauser L."/>
            <person name="Kyrpides N."/>
            <person name="Mikhailova N."/>
            <person name="Nelson K."/>
            <person name="Gogarten J.P."/>
            <person name="Noll K."/>
            <person name="Richardson P."/>
        </authorList>
    </citation>
    <scope>NUCLEOTIDE SEQUENCE [LARGE SCALE GENOMIC DNA]</scope>
    <source>
        <strain evidence="9">ATCC BAA-301 / DSM 14385 / NBRC 107922 / TMO</strain>
    </source>
</reference>
<evidence type="ECO:0000256" key="5">
    <source>
        <dbReference type="PIRSR" id="PIRSR625650-2"/>
    </source>
</evidence>
<name>A8F782_PSELT</name>
<organism evidence="8 9">
    <name type="scientific">Pseudothermotoga lettingae (strain ATCC BAA-301 / DSM 14385 / NBRC 107922 / TMO)</name>
    <name type="common">Thermotoga lettingae</name>
    <dbReference type="NCBI Taxonomy" id="416591"/>
    <lineage>
        <taxon>Bacteria</taxon>
        <taxon>Thermotogati</taxon>
        <taxon>Thermotogota</taxon>
        <taxon>Thermotogae</taxon>
        <taxon>Thermotogales</taxon>
        <taxon>Thermotogaceae</taxon>
        <taxon>Pseudothermotoga</taxon>
    </lineage>
</organism>
<dbReference type="InterPro" id="IPR004113">
    <property type="entry name" value="FAD-bd_oxidored_4_C"/>
</dbReference>
<dbReference type="SUPFAM" id="SSF56176">
    <property type="entry name" value="FAD-binding/transporter-associated domain-like"/>
    <property type="match status" value="1"/>
</dbReference>
<keyword evidence="2" id="KW-0285">Flavoprotein</keyword>
<sequence>MEFQPKWIEQAPPAGSYRSIFKWGNPNFFKHPNKRLYRLMKQVFELSDEHFEHPVNPGFEQVKVDIPIKLSSKHIQVFENILGAENVKTDDYSRVKASFGKTMLDLMRLREKKIENLPDAVLFPKDKKDVVEIVKYCNENRIPVYPRGGGSTVTRGTECVNGGVCIDFTKHMNRILKLNETNHTVTVQPGIYGPELERKLNNAPEELNAEHRYTCGHLPQSFEGSTVGGWIVTRGAGQNSTYYGKIEDLVICQEYITPVGEIITKEYPRAALGPSIDQIFIGSEGAYGLLVSATLRIFRYLPENDQRFSFIFPDFHSAIEATKEIMQSQFGVPSVMRLSDPEETDVALKLYGVEDTLIDKMISLRGFKPMKRCLLLGIAQGEKNYAKNVKRNIIKLARKYGAMYTTGFVAKSWEHGRFTDPYLRDDLNDFGIVIDTLECAVAWDQIEYVWENVRRYCKQRPKTIVMSHCSHFYPQGTNLYFIFIGKFENIEEFVEYQSGILDNIVKHGAALSHHHGIGKLFAPWFENCIGKNQLEVMRALKRYFDPNNIMNPGGTLGLDLSDTQKRKIS</sequence>
<accession>A8F782</accession>
<protein>
    <submittedName>
        <fullName evidence="8">FAD linked oxidase domain protein</fullName>
    </submittedName>
</protein>
<feature type="domain" description="FAD-binding PCMH-type" evidence="7">
    <location>
        <begin position="114"/>
        <end position="300"/>
    </location>
</feature>
<proteinExistence type="inferred from homology"/>
<evidence type="ECO:0000313" key="9">
    <source>
        <dbReference type="Proteomes" id="UP000002016"/>
    </source>
</evidence>
<dbReference type="KEGG" id="tle:Tlet_1460"/>
<dbReference type="OrthoDB" id="9767256at2"/>
<dbReference type="Proteomes" id="UP000002016">
    <property type="component" value="Chromosome"/>
</dbReference>
<comment type="similarity">
    <text evidence="1">Belongs to the FAD-binding oxidoreductase/transferase type 4 family.</text>
</comment>
<dbReference type="RefSeq" id="WP_012003492.1">
    <property type="nucleotide sequence ID" value="NC_009828.1"/>
</dbReference>
<dbReference type="InterPro" id="IPR036318">
    <property type="entry name" value="FAD-bd_PCMH-like_sf"/>
</dbReference>
<evidence type="ECO:0000256" key="4">
    <source>
        <dbReference type="PIRSR" id="PIRSR625650-1"/>
    </source>
</evidence>
<dbReference type="PROSITE" id="PS51387">
    <property type="entry name" value="FAD_PCMH"/>
    <property type="match status" value="1"/>
</dbReference>
<dbReference type="Pfam" id="PF02913">
    <property type="entry name" value="FAD-oxidase_C"/>
    <property type="match status" value="1"/>
</dbReference>
<evidence type="ECO:0000256" key="6">
    <source>
        <dbReference type="PIRSR" id="PIRSR625650-4"/>
    </source>
</evidence>
<evidence type="ECO:0000313" key="8">
    <source>
        <dbReference type="EMBL" id="ABV34016.1"/>
    </source>
</evidence>
<gene>
    <name evidence="8" type="ordered locus">Tlet_1460</name>
</gene>
<keyword evidence="9" id="KW-1185">Reference proteome</keyword>
<dbReference type="InterPro" id="IPR025650">
    <property type="entry name" value="Alkyl-DHAP_Synthase"/>
</dbReference>
<feature type="site" description="Important for enzyme activity" evidence="6">
    <location>
        <position position="337"/>
    </location>
</feature>
<evidence type="ECO:0000256" key="1">
    <source>
        <dbReference type="ARBA" id="ARBA00008000"/>
    </source>
</evidence>